<organism evidence="1 2">
    <name type="scientific">Dreissena polymorpha</name>
    <name type="common">Zebra mussel</name>
    <name type="synonym">Mytilus polymorpha</name>
    <dbReference type="NCBI Taxonomy" id="45954"/>
    <lineage>
        <taxon>Eukaryota</taxon>
        <taxon>Metazoa</taxon>
        <taxon>Spiralia</taxon>
        <taxon>Lophotrochozoa</taxon>
        <taxon>Mollusca</taxon>
        <taxon>Bivalvia</taxon>
        <taxon>Autobranchia</taxon>
        <taxon>Heteroconchia</taxon>
        <taxon>Euheterodonta</taxon>
        <taxon>Imparidentia</taxon>
        <taxon>Neoheterodontei</taxon>
        <taxon>Myida</taxon>
        <taxon>Dreissenoidea</taxon>
        <taxon>Dreissenidae</taxon>
        <taxon>Dreissena</taxon>
    </lineage>
</organism>
<accession>A0A9D4KRD7</accession>
<protein>
    <submittedName>
        <fullName evidence="1">Uncharacterized protein</fullName>
    </submittedName>
</protein>
<dbReference type="EMBL" id="JAIWYP010000003">
    <property type="protein sequence ID" value="KAH3844278.1"/>
    <property type="molecule type" value="Genomic_DNA"/>
</dbReference>
<evidence type="ECO:0000313" key="2">
    <source>
        <dbReference type="Proteomes" id="UP000828390"/>
    </source>
</evidence>
<reference evidence="1" key="1">
    <citation type="journal article" date="2019" name="bioRxiv">
        <title>The Genome of the Zebra Mussel, Dreissena polymorpha: A Resource for Invasive Species Research.</title>
        <authorList>
            <person name="McCartney M.A."/>
            <person name="Auch B."/>
            <person name="Kono T."/>
            <person name="Mallez S."/>
            <person name="Zhang Y."/>
            <person name="Obille A."/>
            <person name="Becker A."/>
            <person name="Abrahante J.E."/>
            <person name="Garbe J."/>
            <person name="Badalamenti J.P."/>
            <person name="Herman A."/>
            <person name="Mangelson H."/>
            <person name="Liachko I."/>
            <person name="Sullivan S."/>
            <person name="Sone E.D."/>
            <person name="Koren S."/>
            <person name="Silverstein K.A.T."/>
            <person name="Beckman K.B."/>
            <person name="Gohl D.M."/>
        </authorList>
    </citation>
    <scope>NUCLEOTIDE SEQUENCE</scope>
    <source>
        <strain evidence="1">Duluth1</strain>
        <tissue evidence="1">Whole animal</tissue>
    </source>
</reference>
<reference evidence="1" key="2">
    <citation type="submission" date="2020-11" db="EMBL/GenBank/DDBJ databases">
        <authorList>
            <person name="McCartney M.A."/>
            <person name="Auch B."/>
            <person name="Kono T."/>
            <person name="Mallez S."/>
            <person name="Becker A."/>
            <person name="Gohl D.M."/>
            <person name="Silverstein K.A.T."/>
            <person name="Koren S."/>
            <person name="Bechman K.B."/>
            <person name="Herman A."/>
            <person name="Abrahante J.E."/>
            <person name="Garbe J."/>
        </authorList>
    </citation>
    <scope>NUCLEOTIDE SEQUENCE</scope>
    <source>
        <strain evidence="1">Duluth1</strain>
        <tissue evidence="1">Whole animal</tissue>
    </source>
</reference>
<evidence type="ECO:0000313" key="1">
    <source>
        <dbReference type="EMBL" id="KAH3844278.1"/>
    </source>
</evidence>
<keyword evidence="2" id="KW-1185">Reference proteome</keyword>
<gene>
    <name evidence="1" type="ORF">DPMN_086535</name>
</gene>
<comment type="caution">
    <text evidence="1">The sequence shown here is derived from an EMBL/GenBank/DDBJ whole genome shotgun (WGS) entry which is preliminary data.</text>
</comment>
<name>A0A9D4KRD7_DREPO</name>
<dbReference type="Proteomes" id="UP000828390">
    <property type="component" value="Unassembled WGS sequence"/>
</dbReference>
<dbReference type="AlphaFoldDB" id="A0A9D4KRD7"/>
<proteinExistence type="predicted"/>
<sequence length="117" mass="12570">MSFVASGTSGGTSIGISTISGTSGVTSNGKSTIASTSGGTSTCRLHSQYFHVTTTFPFIIFRYCRRLTPVSHDRCCHLSHSSHEMALSSYPTFSAQYTQGYSQAITGFVNIIYCVFN</sequence>